<organism evidence="1 2">
    <name type="scientific">Hyalomma asiaticum</name>
    <name type="common">Tick</name>
    <dbReference type="NCBI Taxonomy" id="266040"/>
    <lineage>
        <taxon>Eukaryota</taxon>
        <taxon>Metazoa</taxon>
        <taxon>Ecdysozoa</taxon>
        <taxon>Arthropoda</taxon>
        <taxon>Chelicerata</taxon>
        <taxon>Arachnida</taxon>
        <taxon>Acari</taxon>
        <taxon>Parasitiformes</taxon>
        <taxon>Ixodida</taxon>
        <taxon>Ixodoidea</taxon>
        <taxon>Ixodidae</taxon>
        <taxon>Hyalomminae</taxon>
        <taxon>Hyalomma</taxon>
    </lineage>
</organism>
<name>A0ACB7SUQ6_HYAAI</name>
<accession>A0ACB7SUQ6</accession>
<reference evidence="1" key="1">
    <citation type="submission" date="2020-05" db="EMBL/GenBank/DDBJ databases">
        <title>Large-scale comparative analyses of tick genomes elucidate their genetic diversity and vector capacities.</title>
        <authorList>
            <person name="Jia N."/>
            <person name="Wang J."/>
            <person name="Shi W."/>
            <person name="Du L."/>
            <person name="Sun Y."/>
            <person name="Zhan W."/>
            <person name="Jiang J."/>
            <person name="Wang Q."/>
            <person name="Zhang B."/>
            <person name="Ji P."/>
            <person name="Sakyi L.B."/>
            <person name="Cui X."/>
            <person name="Yuan T."/>
            <person name="Jiang B."/>
            <person name="Yang W."/>
            <person name="Lam T.T.-Y."/>
            <person name="Chang Q."/>
            <person name="Ding S."/>
            <person name="Wang X."/>
            <person name="Zhu J."/>
            <person name="Ruan X."/>
            <person name="Zhao L."/>
            <person name="Wei J."/>
            <person name="Que T."/>
            <person name="Du C."/>
            <person name="Cheng J."/>
            <person name="Dai P."/>
            <person name="Han X."/>
            <person name="Huang E."/>
            <person name="Gao Y."/>
            <person name="Liu J."/>
            <person name="Shao H."/>
            <person name="Ye R."/>
            <person name="Li L."/>
            <person name="Wei W."/>
            <person name="Wang X."/>
            <person name="Wang C."/>
            <person name="Yang T."/>
            <person name="Huo Q."/>
            <person name="Li W."/>
            <person name="Guo W."/>
            <person name="Chen H."/>
            <person name="Zhou L."/>
            <person name="Ni X."/>
            <person name="Tian J."/>
            <person name="Zhou Y."/>
            <person name="Sheng Y."/>
            <person name="Liu T."/>
            <person name="Pan Y."/>
            <person name="Xia L."/>
            <person name="Li J."/>
            <person name="Zhao F."/>
            <person name="Cao W."/>
        </authorList>
    </citation>
    <scope>NUCLEOTIDE SEQUENCE</scope>
    <source>
        <strain evidence="1">Hyas-2018</strain>
    </source>
</reference>
<dbReference type="Proteomes" id="UP000821845">
    <property type="component" value="Chromosome 2"/>
</dbReference>
<gene>
    <name evidence="1" type="ORF">HPB50_000771</name>
</gene>
<evidence type="ECO:0000313" key="1">
    <source>
        <dbReference type="EMBL" id="KAH6937504.1"/>
    </source>
</evidence>
<comment type="caution">
    <text evidence="1">The sequence shown here is derived from an EMBL/GenBank/DDBJ whole genome shotgun (WGS) entry which is preliminary data.</text>
</comment>
<sequence>MVSIIVVAIVAALCCTFVQRMSIPRVDDSLASGVILGVKHDDGSQLPPVYGHRGCGFDAPENTLAAFQEAKKNGASGIEFDLSFTRDNVAVIFHDETLERTTNGKGLLKNITFDELRQLDASCKHPLADRFPGQRVPTLEEAVDECLRLDMRMIIDVKDYDFRAVDVVDQLFRRRTRVVRTCAGCLFQPSDTNNTRPRHPAHVGHWFAIMSDWLLDKALHTGFLPYLTGASAVLISTNMMSVGYVKAWRDMGLHVIAWTPNHPAEKNFLRQSLGVSIITDTMQGTERLSRAGVTWLLVLSVVIAASARDAPSTSTSLRPLKEQSGRRTADKEAPGSPRPAETSGYPTTSGHTAAAAASTARGYKSHGFYDVYQGYDKGFSDIVYWVPLIIIFGAGIIFLPVLGALFATFAAGTAGAAVSTTVAGRRRRRRELPSLDAALDALSALEKAIEKFRSAS</sequence>
<proteinExistence type="predicted"/>
<dbReference type="EMBL" id="CM023482">
    <property type="protein sequence ID" value="KAH6937504.1"/>
    <property type="molecule type" value="Genomic_DNA"/>
</dbReference>
<evidence type="ECO:0000313" key="2">
    <source>
        <dbReference type="Proteomes" id="UP000821845"/>
    </source>
</evidence>
<protein>
    <submittedName>
        <fullName evidence="1">Uncharacterized protein</fullName>
    </submittedName>
</protein>
<keyword evidence="2" id="KW-1185">Reference proteome</keyword>